<feature type="transmembrane region" description="Helical" evidence="10">
    <location>
        <begin position="92"/>
        <end position="108"/>
    </location>
</feature>
<accession>A0ABT7VRE9</accession>
<dbReference type="Gene3D" id="3.30.70.100">
    <property type="match status" value="1"/>
</dbReference>
<name>A0ABT7VRE9_9GAMM</name>
<dbReference type="NCBIfam" id="TIGR01525">
    <property type="entry name" value="ATPase-IB_hvy"/>
    <property type="match status" value="1"/>
</dbReference>
<dbReference type="NCBIfam" id="TIGR01511">
    <property type="entry name" value="ATPase-IB1_Cu"/>
    <property type="match status" value="1"/>
</dbReference>
<dbReference type="InterPro" id="IPR036412">
    <property type="entry name" value="HAD-like_sf"/>
</dbReference>
<evidence type="ECO:0000256" key="10">
    <source>
        <dbReference type="RuleBase" id="RU362081"/>
    </source>
</evidence>
<keyword evidence="9 10" id="KW-0472">Membrane</keyword>
<evidence type="ECO:0000313" key="13">
    <source>
        <dbReference type="Proteomes" id="UP001171945"/>
    </source>
</evidence>
<evidence type="ECO:0000256" key="1">
    <source>
        <dbReference type="ARBA" id="ARBA00004127"/>
    </source>
</evidence>
<evidence type="ECO:0000256" key="3">
    <source>
        <dbReference type="ARBA" id="ARBA00022692"/>
    </source>
</evidence>
<dbReference type="InterPro" id="IPR044492">
    <property type="entry name" value="P_typ_ATPase_HD_dom"/>
</dbReference>
<dbReference type="SUPFAM" id="SSF55008">
    <property type="entry name" value="HMA, heavy metal-associated domain"/>
    <property type="match status" value="1"/>
</dbReference>
<dbReference type="PRINTS" id="PR00943">
    <property type="entry name" value="CUATPASE"/>
</dbReference>
<evidence type="ECO:0000259" key="11">
    <source>
        <dbReference type="PROSITE" id="PS50846"/>
    </source>
</evidence>
<comment type="subcellular location">
    <subcellularLocation>
        <location evidence="10">Cell membrane</location>
    </subcellularLocation>
    <subcellularLocation>
        <location evidence="1">Endomembrane system</location>
        <topology evidence="1">Multi-pass membrane protein</topology>
    </subcellularLocation>
</comment>
<dbReference type="PROSITE" id="PS01047">
    <property type="entry name" value="HMA_1"/>
    <property type="match status" value="1"/>
</dbReference>
<dbReference type="InterPro" id="IPR018303">
    <property type="entry name" value="ATPase_P-typ_P_site"/>
</dbReference>
<dbReference type="InterPro" id="IPR017969">
    <property type="entry name" value="Heavy-metal-associated_CS"/>
</dbReference>
<dbReference type="NCBIfam" id="TIGR01494">
    <property type="entry name" value="ATPase_P-type"/>
    <property type="match status" value="1"/>
</dbReference>
<keyword evidence="7" id="KW-1278">Translocase</keyword>
<dbReference type="PRINTS" id="PR00119">
    <property type="entry name" value="CATATPASE"/>
</dbReference>
<evidence type="ECO:0000313" key="12">
    <source>
        <dbReference type="EMBL" id="MDM8562098.1"/>
    </source>
</evidence>
<dbReference type="Pfam" id="PF00403">
    <property type="entry name" value="HMA"/>
    <property type="match status" value="1"/>
</dbReference>
<dbReference type="Proteomes" id="UP001171945">
    <property type="component" value="Unassembled WGS sequence"/>
</dbReference>
<dbReference type="InterPro" id="IPR023299">
    <property type="entry name" value="ATPase_P-typ_cyto_dom_N"/>
</dbReference>
<evidence type="ECO:0000256" key="4">
    <source>
        <dbReference type="ARBA" id="ARBA00022723"/>
    </source>
</evidence>
<feature type="transmembrane region" description="Helical" evidence="10">
    <location>
        <begin position="114"/>
        <end position="138"/>
    </location>
</feature>
<dbReference type="NCBIfam" id="TIGR01512">
    <property type="entry name" value="ATPase-IB2_Cd"/>
    <property type="match status" value="1"/>
</dbReference>
<dbReference type="SFLD" id="SFLDS00003">
    <property type="entry name" value="Haloacid_Dehalogenase"/>
    <property type="match status" value="1"/>
</dbReference>
<dbReference type="SUPFAM" id="SSF56784">
    <property type="entry name" value="HAD-like"/>
    <property type="match status" value="1"/>
</dbReference>
<protein>
    <submittedName>
        <fullName evidence="12">Heavy metal translocating P-type ATPase</fullName>
    </submittedName>
</protein>
<feature type="transmembrane region" description="Helical" evidence="10">
    <location>
        <begin position="676"/>
        <end position="695"/>
    </location>
</feature>
<dbReference type="InterPro" id="IPR036163">
    <property type="entry name" value="HMA_dom_sf"/>
</dbReference>
<keyword evidence="13" id="KW-1185">Reference proteome</keyword>
<keyword evidence="6 10" id="KW-0067">ATP-binding</keyword>
<dbReference type="Gene3D" id="3.40.50.1000">
    <property type="entry name" value="HAD superfamily/HAD-like"/>
    <property type="match status" value="1"/>
</dbReference>
<feature type="domain" description="HMA" evidence="11">
    <location>
        <begin position="1"/>
        <end position="66"/>
    </location>
</feature>
<feature type="transmembrane region" description="Helical" evidence="10">
    <location>
        <begin position="707"/>
        <end position="728"/>
    </location>
</feature>
<dbReference type="PANTHER" id="PTHR43520">
    <property type="entry name" value="ATP7, ISOFORM B"/>
    <property type="match status" value="1"/>
</dbReference>
<sequence>MELAITGMSCANCVRAVERTLLKKTPGVIAATINFATEKGSIEYLPHQITPAEIAAAIKKAGYTVVQPSMDALEDVESAARAAEVREQTRKFWIGVVFTLPLFILSMSRDFALVGAWASATYVNWLMLMMALPVQFYVGWDYYVGAWKSLKNGSANMDVLVAMGSSVAFFYSLAVLLNPVFGEHVYFETAAMIITLIKLGKLLEARAKSQTSAAIKKLIGLQPKTARVIRDGVESDIAIESVIVGDVIIIRPGEKMPVDGRVIEGESAVDESMLTGESLPVHKQKGDSVIGATLNKQGLLKIKATKVGAETALAQIIRLVQEAQGSKAPIQHLADRVSSVFVPAIIVIAIITLLIWWLGVGTDFTTGMIRMVAVLVIACPCALGLATPTAIMVGTGKGATQGILFKNSEALEQAHQLNTIVLDKTGTITTGQPRVTDIILGQTEFDENEILRLAASAERGSEHPLGEAIVQTALERHLSLIEPQKFEAISGKGILATVENQQMALGNQQLIEKTEFLQSEINRLQAEAKTVIRVAIDNQPVGLIAVADTIKEGSKEAVAEMHHLGLQVILLTGDNQATAEAIAKEVGIDRALAGVLPDGKANEIKELQKTGLVAMVGDGINDAPALAQADVGIAIGTGTDVAMETADLTLMRGDLRAVPQAIILSTATMRIIKQNLLWAFGYNILLVPIAMGALYPFESLPMMLRFLHPALAAGAMAFSSVSVVMNSLRLRKRV</sequence>
<dbReference type="PRINTS" id="PR00942">
    <property type="entry name" value="CUATPASEI"/>
</dbReference>
<keyword evidence="5 10" id="KW-0547">Nucleotide-binding</keyword>
<dbReference type="CDD" id="cd02094">
    <property type="entry name" value="P-type_ATPase_Cu-like"/>
    <property type="match status" value="1"/>
</dbReference>
<evidence type="ECO:0000256" key="9">
    <source>
        <dbReference type="ARBA" id="ARBA00023136"/>
    </source>
</evidence>
<proteinExistence type="inferred from homology"/>
<dbReference type="InterPro" id="IPR023214">
    <property type="entry name" value="HAD_sf"/>
</dbReference>
<evidence type="ECO:0000256" key="6">
    <source>
        <dbReference type="ARBA" id="ARBA00022840"/>
    </source>
</evidence>
<dbReference type="Pfam" id="PF00702">
    <property type="entry name" value="Hydrolase"/>
    <property type="match status" value="1"/>
</dbReference>
<evidence type="ECO:0000256" key="2">
    <source>
        <dbReference type="ARBA" id="ARBA00006024"/>
    </source>
</evidence>
<evidence type="ECO:0000256" key="7">
    <source>
        <dbReference type="ARBA" id="ARBA00022967"/>
    </source>
</evidence>
<feature type="transmembrane region" description="Helical" evidence="10">
    <location>
        <begin position="340"/>
        <end position="359"/>
    </location>
</feature>
<dbReference type="PROSITE" id="PS00154">
    <property type="entry name" value="ATPASE_E1_E2"/>
    <property type="match status" value="1"/>
</dbReference>
<dbReference type="Gene3D" id="3.40.1110.10">
    <property type="entry name" value="Calcium-transporting ATPase, cytoplasmic domain N"/>
    <property type="match status" value="1"/>
</dbReference>
<dbReference type="InterPro" id="IPR023298">
    <property type="entry name" value="ATPase_P-typ_TM_dom_sf"/>
</dbReference>
<dbReference type="SUPFAM" id="SSF81653">
    <property type="entry name" value="Calcium ATPase, transduction domain A"/>
    <property type="match status" value="1"/>
</dbReference>
<dbReference type="InterPro" id="IPR006121">
    <property type="entry name" value="HMA_dom"/>
</dbReference>
<dbReference type="Gene3D" id="2.70.150.10">
    <property type="entry name" value="Calcium-transporting ATPase, cytoplasmic transduction domain A"/>
    <property type="match status" value="1"/>
</dbReference>
<dbReference type="EMBL" id="JAUCGM010000056">
    <property type="protein sequence ID" value="MDM8562098.1"/>
    <property type="molecule type" value="Genomic_DNA"/>
</dbReference>
<comment type="similarity">
    <text evidence="2 10">Belongs to the cation transport ATPase (P-type) (TC 3.A.3) family. Type IB subfamily.</text>
</comment>
<feature type="transmembrane region" description="Helical" evidence="10">
    <location>
        <begin position="159"/>
        <end position="178"/>
    </location>
</feature>
<comment type="caution">
    <text evidence="12">The sequence shown here is derived from an EMBL/GenBank/DDBJ whole genome shotgun (WGS) entry which is preliminary data.</text>
</comment>
<evidence type="ECO:0000256" key="8">
    <source>
        <dbReference type="ARBA" id="ARBA00022989"/>
    </source>
</evidence>
<keyword evidence="10" id="KW-1003">Cell membrane</keyword>
<dbReference type="InterPro" id="IPR059000">
    <property type="entry name" value="ATPase_P-type_domA"/>
</dbReference>
<dbReference type="PROSITE" id="PS50846">
    <property type="entry name" value="HMA_2"/>
    <property type="match status" value="1"/>
</dbReference>
<reference evidence="12" key="1">
    <citation type="submission" date="2023-06" db="EMBL/GenBank/DDBJ databases">
        <title>Uncultivated large filamentous bacteria from sulfidic sediments reveal new species and different genomic features in energy metabolism and defense.</title>
        <authorList>
            <person name="Fonseca A."/>
        </authorList>
    </citation>
    <scope>NUCLEOTIDE SEQUENCE</scope>
    <source>
        <strain evidence="12">HSG4</strain>
    </source>
</reference>
<keyword evidence="4 10" id="KW-0479">Metal-binding</keyword>
<dbReference type="CDD" id="cd00371">
    <property type="entry name" value="HMA"/>
    <property type="match status" value="1"/>
</dbReference>
<dbReference type="InterPro" id="IPR027256">
    <property type="entry name" value="P-typ_ATPase_IB"/>
</dbReference>
<keyword evidence="8 10" id="KW-1133">Transmembrane helix</keyword>
<dbReference type="InterPro" id="IPR008250">
    <property type="entry name" value="ATPase_P-typ_transduc_dom_A_sf"/>
</dbReference>
<evidence type="ECO:0000256" key="5">
    <source>
        <dbReference type="ARBA" id="ARBA00022741"/>
    </source>
</evidence>
<dbReference type="PANTHER" id="PTHR43520:SF8">
    <property type="entry name" value="P-TYPE CU(+) TRANSPORTER"/>
    <property type="match status" value="1"/>
</dbReference>
<gene>
    <name evidence="12" type="ORF">QUF54_01970</name>
</gene>
<organism evidence="12 13">
    <name type="scientific">Candidatus Marithioploca araucensis</name>
    <dbReference type="NCBI Taxonomy" id="70273"/>
    <lineage>
        <taxon>Bacteria</taxon>
        <taxon>Pseudomonadati</taxon>
        <taxon>Pseudomonadota</taxon>
        <taxon>Gammaproteobacteria</taxon>
        <taxon>Thiotrichales</taxon>
        <taxon>Thiotrichaceae</taxon>
        <taxon>Candidatus Marithioploca</taxon>
    </lineage>
</organism>
<keyword evidence="3 10" id="KW-0812">Transmembrane</keyword>
<dbReference type="SFLD" id="SFLDG00002">
    <property type="entry name" value="C1.7:_P-type_atpase_like"/>
    <property type="match status" value="1"/>
</dbReference>
<dbReference type="Pfam" id="PF00122">
    <property type="entry name" value="E1-E2_ATPase"/>
    <property type="match status" value="1"/>
</dbReference>
<dbReference type="SFLD" id="SFLDF00027">
    <property type="entry name" value="p-type_atpase"/>
    <property type="match status" value="1"/>
</dbReference>
<dbReference type="SUPFAM" id="SSF81665">
    <property type="entry name" value="Calcium ATPase, transmembrane domain M"/>
    <property type="match status" value="1"/>
</dbReference>
<feature type="transmembrane region" description="Helical" evidence="10">
    <location>
        <begin position="371"/>
        <end position="393"/>
    </location>
</feature>
<dbReference type="InterPro" id="IPR001757">
    <property type="entry name" value="P_typ_ATPase"/>
</dbReference>